<dbReference type="GO" id="GO:0031110">
    <property type="term" value="P:regulation of microtubule polymerization or depolymerization"/>
    <property type="evidence" value="ECO:0000318"/>
    <property type="project" value="GO_Central"/>
</dbReference>
<dbReference type="InterPro" id="IPR004953">
    <property type="entry name" value="EB1_C"/>
</dbReference>
<evidence type="ECO:0000256" key="5">
    <source>
        <dbReference type="ARBA" id="ARBA00022701"/>
    </source>
</evidence>
<keyword evidence="4" id="KW-0132">Cell division</keyword>
<evidence type="ECO:0000256" key="3">
    <source>
        <dbReference type="ARBA" id="ARBA00022490"/>
    </source>
</evidence>
<evidence type="ECO:0000256" key="4">
    <source>
        <dbReference type="ARBA" id="ARBA00022618"/>
    </source>
</evidence>
<dbReference type="PROSITE" id="PS51230">
    <property type="entry name" value="EB1_C"/>
    <property type="match status" value="1"/>
</dbReference>
<comment type="subcellular location">
    <subcellularLocation>
        <location evidence="1">Cytoplasm</location>
        <location evidence="1">Cytoskeleton</location>
    </subcellularLocation>
</comment>
<keyword evidence="7" id="KW-0206">Cytoskeleton</keyword>
<dbReference type="AlphaFoldDB" id="A0A1Y1IGB8"/>
<feature type="region of interest" description="Disordered" evidence="10">
    <location>
        <begin position="138"/>
        <end position="263"/>
    </location>
</feature>
<proteinExistence type="inferred from homology"/>
<dbReference type="InterPro" id="IPR001715">
    <property type="entry name" value="CH_dom"/>
</dbReference>
<evidence type="ECO:0000259" key="12">
    <source>
        <dbReference type="PROSITE" id="PS51230"/>
    </source>
</evidence>
<feature type="compositionally biased region" description="Basic and acidic residues" evidence="10">
    <location>
        <begin position="377"/>
        <end position="386"/>
    </location>
</feature>
<feature type="compositionally biased region" description="Basic and acidic residues" evidence="10">
    <location>
        <begin position="301"/>
        <end position="330"/>
    </location>
</feature>
<gene>
    <name evidence="13" type="ORF">KFL_004390070</name>
</gene>
<dbReference type="PANTHER" id="PTHR10623">
    <property type="entry name" value="MICROTUBULE-ASSOCIATED PROTEIN RP/EB FAMILY MEMBER"/>
    <property type="match status" value="1"/>
</dbReference>
<keyword evidence="5 9" id="KW-0493">Microtubule</keyword>
<keyword evidence="6" id="KW-0498">Mitosis</keyword>
<dbReference type="GO" id="GO:0051233">
    <property type="term" value="C:spindle midzone"/>
    <property type="evidence" value="ECO:0000318"/>
    <property type="project" value="GO_Central"/>
</dbReference>
<dbReference type="Pfam" id="PF00307">
    <property type="entry name" value="CH"/>
    <property type="match status" value="1"/>
</dbReference>
<name>A0A1Y1IGB8_KLENI</name>
<dbReference type="GO" id="GO:0005815">
    <property type="term" value="C:microtubule organizing center"/>
    <property type="evidence" value="ECO:0000318"/>
    <property type="project" value="GO_Central"/>
</dbReference>
<evidence type="ECO:0000256" key="9">
    <source>
        <dbReference type="PROSITE-ProRule" id="PRU00576"/>
    </source>
</evidence>
<dbReference type="Gene3D" id="1.10.418.10">
    <property type="entry name" value="Calponin-like domain"/>
    <property type="match status" value="1"/>
</dbReference>
<dbReference type="PROSITE" id="PS50021">
    <property type="entry name" value="CH"/>
    <property type="match status" value="1"/>
</dbReference>
<evidence type="ECO:0000313" key="13">
    <source>
        <dbReference type="EMBL" id="GAQ88559.1"/>
    </source>
</evidence>
<comment type="similarity">
    <text evidence="2">Belongs to the MAPRE family.</text>
</comment>
<accession>A0A1Y1IGB8</accession>
<evidence type="ECO:0000313" key="14">
    <source>
        <dbReference type="Proteomes" id="UP000054558"/>
    </source>
</evidence>
<dbReference type="GO" id="GO:0035372">
    <property type="term" value="P:protein localization to microtubule"/>
    <property type="evidence" value="ECO:0000318"/>
    <property type="project" value="GO_Central"/>
</dbReference>
<dbReference type="STRING" id="105231.A0A1Y1IGB8"/>
<dbReference type="InterPro" id="IPR036872">
    <property type="entry name" value="CH_dom_sf"/>
</dbReference>
<dbReference type="GO" id="GO:0035371">
    <property type="term" value="C:microtubule plus-end"/>
    <property type="evidence" value="ECO:0000318"/>
    <property type="project" value="GO_Central"/>
</dbReference>
<evidence type="ECO:0000259" key="11">
    <source>
        <dbReference type="PROSITE" id="PS50021"/>
    </source>
</evidence>
<dbReference type="GO" id="GO:0005881">
    <property type="term" value="C:cytoplasmic microtubule"/>
    <property type="evidence" value="ECO:0000318"/>
    <property type="project" value="GO_Central"/>
</dbReference>
<evidence type="ECO:0000256" key="8">
    <source>
        <dbReference type="ARBA" id="ARBA00023306"/>
    </source>
</evidence>
<feature type="domain" description="EB1 C-terminal" evidence="12">
    <location>
        <begin position="419"/>
        <end position="491"/>
    </location>
</feature>
<evidence type="ECO:0000256" key="6">
    <source>
        <dbReference type="ARBA" id="ARBA00022776"/>
    </source>
</evidence>
<keyword evidence="14" id="KW-1185">Reference proteome</keyword>
<dbReference type="GO" id="GO:0051010">
    <property type="term" value="F:microtubule plus-end binding"/>
    <property type="evidence" value="ECO:0000318"/>
    <property type="project" value="GO_Central"/>
</dbReference>
<reference evidence="13 14" key="1">
    <citation type="journal article" date="2014" name="Nat. Commun.">
        <title>Klebsormidium flaccidum genome reveals primary factors for plant terrestrial adaptation.</title>
        <authorList>
            <person name="Hori K."/>
            <person name="Maruyama F."/>
            <person name="Fujisawa T."/>
            <person name="Togashi T."/>
            <person name="Yamamoto N."/>
            <person name="Seo M."/>
            <person name="Sato S."/>
            <person name="Yamada T."/>
            <person name="Mori H."/>
            <person name="Tajima N."/>
            <person name="Moriyama T."/>
            <person name="Ikeuchi M."/>
            <person name="Watanabe M."/>
            <person name="Wada H."/>
            <person name="Kobayashi K."/>
            <person name="Saito M."/>
            <person name="Masuda T."/>
            <person name="Sasaki-Sekimoto Y."/>
            <person name="Mashiguchi K."/>
            <person name="Awai K."/>
            <person name="Shimojima M."/>
            <person name="Masuda S."/>
            <person name="Iwai M."/>
            <person name="Nobusawa T."/>
            <person name="Narise T."/>
            <person name="Kondo S."/>
            <person name="Saito H."/>
            <person name="Sato R."/>
            <person name="Murakawa M."/>
            <person name="Ihara Y."/>
            <person name="Oshima-Yamada Y."/>
            <person name="Ohtaka K."/>
            <person name="Satoh M."/>
            <person name="Sonobe K."/>
            <person name="Ishii M."/>
            <person name="Ohtani R."/>
            <person name="Kanamori-Sato M."/>
            <person name="Honoki R."/>
            <person name="Miyazaki D."/>
            <person name="Mochizuki H."/>
            <person name="Umetsu J."/>
            <person name="Higashi K."/>
            <person name="Shibata D."/>
            <person name="Kamiya Y."/>
            <person name="Sato N."/>
            <person name="Nakamura Y."/>
            <person name="Tabata S."/>
            <person name="Ida S."/>
            <person name="Kurokawa K."/>
            <person name="Ohta H."/>
        </authorList>
    </citation>
    <scope>NUCLEOTIDE SEQUENCE [LARGE SCALE GENOMIC DNA]</scope>
    <source>
        <strain evidence="13 14">NIES-2285</strain>
    </source>
</reference>
<sequence>MNEVKVQQVVRIEKKLGRLELLNWLNETLRTDYAKVQDCADGIAYCQLIDTLAPGLVPLHKLSFTARTLDDNMKNLRILEEAMYKLGVRKDIDVPGLAKGKFQENNEFLQWLHALLQKNSYVPPDAYKAFERRWAAQERQKKGAGGVGSRSKGRQHQLNNNLVPNEYEWHEGPVRDAPPQAKPPILNGVKPARPSVDTAKRQSSNAAESTGLDPPRRPRGPVGETPSLAAPSRTRPDRASADGPVLMESRTAARGSDDWKGLDERVSWIGGTLGRGKEAWLADPLFAELEDLQFEGGNSLRDARGSEIDAREASRNAKGDARNKREDLGGERLSGIESHRTSELDRGARASSEQESGSERMSDAVGGSRRPSGTGGESRRDSEQKGGKIKSSAQERGSIASGGGGVAQTRRQQAELESLIAYLESELVSRLRAFADLKKEVKLVDEERRFYHEKLRRLEKLCEHAHSVDAVTEMVLHVVDILSNEDDCPAIKDVLTRT</sequence>
<dbReference type="EMBL" id="DF237388">
    <property type="protein sequence ID" value="GAQ88559.1"/>
    <property type="molecule type" value="Genomic_DNA"/>
</dbReference>
<keyword evidence="3" id="KW-0963">Cytoplasm</keyword>
<dbReference type="InterPro" id="IPR027328">
    <property type="entry name" value="MAPRE"/>
</dbReference>
<dbReference type="Proteomes" id="UP000054558">
    <property type="component" value="Unassembled WGS sequence"/>
</dbReference>
<dbReference type="Gene3D" id="1.20.5.1430">
    <property type="match status" value="1"/>
</dbReference>
<dbReference type="GO" id="GO:0051225">
    <property type="term" value="P:spindle assembly"/>
    <property type="evidence" value="ECO:0000318"/>
    <property type="project" value="GO_Central"/>
</dbReference>
<dbReference type="InterPro" id="IPR036133">
    <property type="entry name" value="EB1_C_sf"/>
</dbReference>
<organism evidence="13 14">
    <name type="scientific">Klebsormidium nitens</name>
    <name type="common">Green alga</name>
    <name type="synonym">Ulothrix nitens</name>
    <dbReference type="NCBI Taxonomy" id="105231"/>
    <lineage>
        <taxon>Eukaryota</taxon>
        <taxon>Viridiplantae</taxon>
        <taxon>Streptophyta</taxon>
        <taxon>Klebsormidiophyceae</taxon>
        <taxon>Klebsormidiales</taxon>
        <taxon>Klebsormidiaceae</taxon>
        <taxon>Klebsormidium</taxon>
    </lineage>
</organism>
<feature type="region of interest" description="Disordered" evidence="10">
    <location>
        <begin position="298"/>
        <end position="409"/>
    </location>
</feature>
<dbReference type="CDD" id="cd00014">
    <property type="entry name" value="CH_SF"/>
    <property type="match status" value="1"/>
</dbReference>
<evidence type="ECO:0000256" key="2">
    <source>
        <dbReference type="ARBA" id="ARBA00010729"/>
    </source>
</evidence>
<evidence type="ECO:0000256" key="1">
    <source>
        <dbReference type="ARBA" id="ARBA00004245"/>
    </source>
</evidence>
<feature type="compositionally biased region" description="Basic and acidic residues" evidence="10">
    <location>
        <begin position="337"/>
        <end position="348"/>
    </location>
</feature>
<dbReference type="SUPFAM" id="SSF47576">
    <property type="entry name" value="Calponin-homology domain, CH-domain"/>
    <property type="match status" value="1"/>
</dbReference>
<feature type="domain" description="Calponin-homology (CH)" evidence="11">
    <location>
        <begin position="15"/>
        <end position="117"/>
    </location>
</feature>
<dbReference type="OrthoDB" id="2119228at2759"/>
<dbReference type="GO" id="GO:0051301">
    <property type="term" value="P:cell division"/>
    <property type="evidence" value="ECO:0007669"/>
    <property type="project" value="UniProtKB-KW"/>
</dbReference>
<keyword evidence="8" id="KW-0131">Cell cycle</keyword>
<protein>
    <submittedName>
        <fullName evidence="13">Uncharacterized protein</fullName>
    </submittedName>
</protein>
<evidence type="ECO:0000256" key="10">
    <source>
        <dbReference type="SAM" id="MobiDB-lite"/>
    </source>
</evidence>
<evidence type="ECO:0000256" key="7">
    <source>
        <dbReference type="ARBA" id="ARBA00023212"/>
    </source>
</evidence>
<dbReference type="SUPFAM" id="SSF140612">
    <property type="entry name" value="EB1 dimerisation domain-like"/>
    <property type="match status" value="1"/>
</dbReference>